<dbReference type="Proteomes" id="UP000547614">
    <property type="component" value="Unassembled WGS sequence"/>
</dbReference>
<protein>
    <recommendedName>
        <fullName evidence="2">DUF1468 domain-containing protein</fullName>
    </recommendedName>
</protein>
<evidence type="ECO:0000259" key="2">
    <source>
        <dbReference type="Pfam" id="PF07331"/>
    </source>
</evidence>
<feature type="transmembrane region" description="Helical" evidence="1">
    <location>
        <begin position="92"/>
        <end position="125"/>
    </location>
</feature>
<keyword evidence="4" id="KW-1185">Reference proteome</keyword>
<proteinExistence type="predicted"/>
<organism evidence="3 4">
    <name type="scientific">Halomonas cerina</name>
    <dbReference type="NCBI Taxonomy" id="447424"/>
    <lineage>
        <taxon>Bacteria</taxon>
        <taxon>Pseudomonadati</taxon>
        <taxon>Pseudomonadota</taxon>
        <taxon>Gammaproteobacteria</taxon>
        <taxon>Oceanospirillales</taxon>
        <taxon>Halomonadaceae</taxon>
        <taxon>Halomonas</taxon>
    </lineage>
</organism>
<feature type="transmembrane region" description="Helical" evidence="1">
    <location>
        <begin position="14"/>
        <end position="33"/>
    </location>
</feature>
<evidence type="ECO:0000313" key="3">
    <source>
        <dbReference type="EMBL" id="MBB3192238.1"/>
    </source>
</evidence>
<keyword evidence="1" id="KW-1133">Transmembrane helix</keyword>
<name>A0A839VDN0_9GAMM</name>
<feature type="domain" description="DUF1468" evidence="2">
    <location>
        <begin position="19"/>
        <end position="158"/>
    </location>
</feature>
<dbReference type="RefSeq" id="WP_183327689.1">
    <property type="nucleotide sequence ID" value="NZ_JACHXP010000024.1"/>
</dbReference>
<dbReference type="AlphaFoldDB" id="A0A839VDN0"/>
<accession>A0A839VDN0</accession>
<dbReference type="InterPro" id="IPR009936">
    <property type="entry name" value="DUF1468"/>
</dbReference>
<dbReference type="Pfam" id="PF07331">
    <property type="entry name" value="TctB"/>
    <property type="match status" value="1"/>
</dbReference>
<comment type="caution">
    <text evidence="3">The sequence shown here is derived from an EMBL/GenBank/DDBJ whole genome shotgun (WGS) entry which is preliminary data.</text>
</comment>
<sequence>MSQKFERVQAGEKAFDWLLMLFSIGVLVEAYRIDGIPSLNSPGSFPVGLALVMIASSAVILFSHRHKRRDPRIRDARHEFQVFWKEHFQPHIVVFTLVAVAYLVAIVWFSFYVSTFLFLALLFIYYRQGRVISSLVIAGGSLAVIYVLFTLVFRVYLP</sequence>
<reference evidence="3 4" key="1">
    <citation type="submission" date="2020-08" db="EMBL/GenBank/DDBJ databases">
        <title>Genomic Encyclopedia of Type Strains, Phase III (KMG-III): the genomes of soil and plant-associated and newly described type strains.</title>
        <authorList>
            <person name="Whitman W."/>
        </authorList>
    </citation>
    <scope>NUCLEOTIDE SEQUENCE [LARGE SCALE GENOMIC DNA]</scope>
    <source>
        <strain evidence="3 4">CECT 7282</strain>
    </source>
</reference>
<dbReference type="EMBL" id="JACHXP010000024">
    <property type="protein sequence ID" value="MBB3192238.1"/>
    <property type="molecule type" value="Genomic_DNA"/>
</dbReference>
<gene>
    <name evidence="3" type="ORF">FHR94_003526</name>
</gene>
<evidence type="ECO:0000256" key="1">
    <source>
        <dbReference type="SAM" id="Phobius"/>
    </source>
</evidence>
<keyword evidence="1" id="KW-0472">Membrane</keyword>
<feature type="transmembrane region" description="Helical" evidence="1">
    <location>
        <begin position="131"/>
        <end position="157"/>
    </location>
</feature>
<evidence type="ECO:0000313" key="4">
    <source>
        <dbReference type="Proteomes" id="UP000547614"/>
    </source>
</evidence>
<feature type="transmembrane region" description="Helical" evidence="1">
    <location>
        <begin position="45"/>
        <end position="64"/>
    </location>
</feature>
<keyword evidence="1" id="KW-0812">Transmembrane</keyword>